<proteinExistence type="predicted"/>
<evidence type="ECO:0000313" key="8">
    <source>
        <dbReference type="EMBL" id="PDP44746.1"/>
    </source>
</evidence>
<dbReference type="GO" id="GO:0016020">
    <property type="term" value="C:membrane"/>
    <property type="evidence" value="ECO:0007669"/>
    <property type="project" value="UniProtKB-SubCell"/>
</dbReference>
<keyword evidence="4 6" id="KW-0472">Membrane</keyword>
<sequence>MKFEKNDIIALIGSIIFHLSILLVLYFTVLKTIVPEEDSGIMVNFGNVNLAAGQFEPRGEPASSDMTAAPPPQPAHPTPREEMITQDLEESVSLTNKKNEEERKKKEKKEQEEARRKETEQRKVEAERKKQTDEQRRKEQAIRDRVAGAFGSTGGSENNNQGDAASGSGNQGSPFGNSDSGANEGVGGIGSFNLNGRSIGAGGLPKPAYTIQEEGRIVINITVDPRGNVIMAEIGKGTNIDHATMRKSALEAARKAKFNSIQGTNNQSGTITYRYSLR</sequence>
<dbReference type="EMBL" id="FMMM01000082">
    <property type="protein sequence ID" value="SCQ24598.1"/>
    <property type="molecule type" value="Genomic_DNA"/>
</dbReference>
<protein>
    <submittedName>
        <fullName evidence="8">Energy transducer TonB</fullName>
    </submittedName>
    <submittedName>
        <fullName evidence="9">Transport protein TonB</fullName>
    </submittedName>
</protein>
<dbReference type="OrthoDB" id="9786892at2"/>
<gene>
    <name evidence="8" type="ORF">CLI86_02410</name>
    <name evidence="9" type="ORF">TFUB20_02577</name>
</gene>
<evidence type="ECO:0000256" key="3">
    <source>
        <dbReference type="ARBA" id="ARBA00022989"/>
    </source>
</evidence>
<feature type="compositionally biased region" description="Polar residues" evidence="5">
    <location>
        <begin position="155"/>
        <end position="181"/>
    </location>
</feature>
<dbReference type="Proteomes" id="UP000182057">
    <property type="component" value="Unassembled WGS sequence"/>
</dbReference>
<dbReference type="Pfam" id="PF03544">
    <property type="entry name" value="TonB_C"/>
    <property type="match status" value="1"/>
</dbReference>
<dbReference type="RefSeq" id="WP_014226219.1">
    <property type="nucleotide sequence ID" value="NZ_CAJPTF010000044.1"/>
</dbReference>
<reference evidence="8 11" key="2">
    <citation type="submission" date="2017-09" db="EMBL/GenBank/DDBJ databases">
        <title>Phase variable restriction modification systems are present in the genome sequences of periodontal pathogens Prevotella intermedia, Tannerella forsythia and Porphyromonas gingivalis.</title>
        <authorList>
            <person name="Haigh R.D."/>
            <person name="Crawford L."/>
            <person name="Ralph J."/>
            <person name="Wanford J."/>
            <person name="Vartoukian S.R."/>
            <person name="Hijazib K."/>
            <person name="Wade W."/>
            <person name="Oggioni M.R."/>
        </authorList>
    </citation>
    <scope>NUCLEOTIDE SEQUENCE [LARGE SCALE GENOMIC DNA]</scope>
    <source>
        <strain evidence="8 11">WW11663</strain>
    </source>
</reference>
<dbReference type="GeneID" id="34759869"/>
<evidence type="ECO:0000256" key="4">
    <source>
        <dbReference type="ARBA" id="ARBA00023136"/>
    </source>
</evidence>
<feature type="region of interest" description="Disordered" evidence="5">
    <location>
        <begin position="55"/>
        <end position="184"/>
    </location>
</feature>
<feature type="transmembrane region" description="Helical" evidence="6">
    <location>
        <begin position="7"/>
        <end position="29"/>
    </location>
</feature>
<dbReference type="NCBIfam" id="TIGR01352">
    <property type="entry name" value="tonB_Cterm"/>
    <property type="match status" value="1"/>
</dbReference>
<evidence type="ECO:0000313" key="10">
    <source>
        <dbReference type="Proteomes" id="UP000182057"/>
    </source>
</evidence>
<evidence type="ECO:0000256" key="6">
    <source>
        <dbReference type="SAM" id="Phobius"/>
    </source>
</evidence>
<evidence type="ECO:0000259" key="7">
    <source>
        <dbReference type="Pfam" id="PF03544"/>
    </source>
</evidence>
<evidence type="ECO:0000256" key="5">
    <source>
        <dbReference type="SAM" id="MobiDB-lite"/>
    </source>
</evidence>
<reference evidence="9 10" key="1">
    <citation type="submission" date="2016-09" db="EMBL/GenBank/DDBJ databases">
        <authorList>
            <person name="Capua I."/>
            <person name="De Benedictis P."/>
            <person name="Joannis T."/>
            <person name="Lombin L.H."/>
            <person name="Cattoli G."/>
        </authorList>
    </citation>
    <scope>NUCLEOTIDE SEQUENCE [LARGE SCALE GENOMIC DNA]</scope>
    <source>
        <strain evidence="9 10">UB20</strain>
    </source>
</reference>
<dbReference type="InterPro" id="IPR037682">
    <property type="entry name" value="TonB_C"/>
</dbReference>
<comment type="subcellular location">
    <subcellularLocation>
        <location evidence="1">Membrane</location>
        <topology evidence="1">Single-pass membrane protein</topology>
    </subcellularLocation>
</comment>
<dbReference type="EMBL" id="NSLJ01000004">
    <property type="protein sequence ID" value="PDP44746.1"/>
    <property type="molecule type" value="Genomic_DNA"/>
</dbReference>
<dbReference type="Gene3D" id="3.30.1150.10">
    <property type="match status" value="1"/>
</dbReference>
<feature type="domain" description="TonB C-terminal" evidence="7">
    <location>
        <begin position="205"/>
        <end position="276"/>
    </location>
</feature>
<dbReference type="AlphaFoldDB" id="A0A1D3UXB9"/>
<name>A0A1D3UXB9_TANFO</name>
<evidence type="ECO:0000256" key="1">
    <source>
        <dbReference type="ARBA" id="ARBA00004167"/>
    </source>
</evidence>
<organism evidence="9 10">
    <name type="scientific">Tannerella forsythia</name>
    <name type="common">Bacteroides forsythus</name>
    <dbReference type="NCBI Taxonomy" id="28112"/>
    <lineage>
        <taxon>Bacteria</taxon>
        <taxon>Pseudomonadati</taxon>
        <taxon>Bacteroidota</taxon>
        <taxon>Bacteroidia</taxon>
        <taxon>Bacteroidales</taxon>
        <taxon>Tannerellaceae</taxon>
        <taxon>Tannerella</taxon>
    </lineage>
</organism>
<dbReference type="InterPro" id="IPR006260">
    <property type="entry name" value="TonB/TolA_C"/>
</dbReference>
<feature type="compositionally biased region" description="Basic and acidic residues" evidence="5">
    <location>
        <begin position="97"/>
        <end position="146"/>
    </location>
</feature>
<evidence type="ECO:0000313" key="9">
    <source>
        <dbReference type="EMBL" id="SCQ24598.1"/>
    </source>
</evidence>
<keyword evidence="2 6" id="KW-0812">Transmembrane</keyword>
<dbReference type="GO" id="GO:0055085">
    <property type="term" value="P:transmembrane transport"/>
    <property type="evidence" value="ECO:0007669"/>
    <property type="project" value="InterPro"/>
</dbReference>
<evidence type="ECO:0000313" key="11">
    <source>
        <dbReference type="Proteomes" id="UP000219259"/>
    </source>
</evidence>
<dbReference type="Proteomes" id="UP000219259">
    <property type="component" value="Unassembled WGS sequence"/>
</dbReference>
<dbReference type="OMA" id="QDCNESG"/>
<keyword evidence="3 6" id="KW-1133">Transmembrane helix</keyword>
<accession>A0A1D3UXB9</accession>
<evidence type="ECO:0000256" key="2">
    <source>
        <dbReference type="ARBA" id="ARBA00022692"/>
    </source>
</evidence>